<comment type="caution">
    <text evidence="2">The sequence shown here is derived from an EMBL/GenBank/DDBJ whole genome shotgun (WGS) entry which is preliminary data.</text>
</comment>
<accession>A0ABQ4WIA9</accession>
<dbReference type="Proteomes" id="UP001151760">
    <property type="component" value="Unassembled WGS sequence"/>
</dbReference>
<evidence type="ECO:0000256" key="1">
    <source>
        <dbReference type="SAM" id="MobiDB-lite"/>
    </source>
</evidence>
<proteinExistence type="predicted"/>
<evidence type="ECO:0000313" key="2">
    <source>
        <dbReference type="EMBL" id="GJS52553.1"/>
    </source>
</evidence>
<reference evidence="2" key="1">
    <citation type="journal article" date="2022" name="Int. J. Mol. Sci.">
        <title>Draft Genome of Tanacetum Coccineum: Genomic Comparison of Closely Related Tanacetum-Family Plants.</title>
        <authorList>
            <person name="Yamashiro T."/>
            <person name="Shiraishi A."/>
            <person name="Nakayama K."/>
            <person name="Satake H."/>
        </authorList>
    </citation>
    <scope>NUCLEOTIDE SEQUENCE</scope>
</reference>
<feature type="non-terminal residue" evidence="2">
    <location>
        <position position="148"/>
    </location>
</feature>
<feature type="region of interest" description="Disordered" evidence="1">
    <location>
        <begin position="62"/>
        <end position="123"/>
    </location>
</feature>
<gene>
    <name evidence="2" type="ORF">Tco_0625915</name>
</gene>
<protein>
    <submittedName>
        <fullName evidence="2">Uncharacterized protein</fullName>
    </submittedName>
</protein>
<sequence length="148" mass="16114">MNKNKDLKSKIVPKIEVRKDLSKPVTSCSLLKIEQVKSNTNVIARGMYRVVKTGTQIPIAKPNMLSSNSTRVESSSSISRPESKSTNLKKSVFLNTKSKSTSKEFKKHQNSGSFVSNKSDASNSNVSTLKANVLNTKVVNAVNNGSNV</sequence>
<name>A0ABQ4WIA9_9ASTR</name>
<feature type="compositionally biased region" description="Low complexity" evidence="1">
    <location>
        <begin position="66"/>
        <end position="80"/>
    </location>
</feature>
<feature type="compositionally biased region" description="Polar residues" evidence="1">
    <location>
        <begin position="110"/>
        <end position="123"/>
    </location>
</feature>
<feature type="compositionally biased region" description="Polar residues" evidence="1">
    <location>
        <begin position="86"/>
        <end position="95"/>
    </location>
</feature>
<evidence type="ECO:0000313" key="3">
    <source>
        <dbReference type="Proteomes" id="UP001151760"/>
    </source>
</evidence>
<reference evidence="2" key="2">
    <citation type="submission" date="2022-01" db="EMBL/GenBank/DDBJ databases">
        <authorList>
            <person name="Yamashiro T."/>
            <person name="Shiraishi A."/>
            <person name="Satake H."/>
            <person name="Nakayama K."/>
        </authorList>
    </citation>
    <scope>NUCLEOTIDE SEQUENCE</scope>
</reference>
<keyword evidence="3" id="KW-1185">Reference proteome</keyword>
<organism evidence="2 3">
    <name type="scientific">Tanacetum coccineum</name>
    <dbReference type="NCBI Taxonomy" id="301880"/>
    <lineage>
        <taxon>Eukaryota</taxon>
        <taxon>Viridiplantae</taxon>
        <taxon>Streptophyta</taxon>
        <taxon>Embryophyta</taxon>
        <taxon>Tracheophyta</taxon>
        <taxon>Spermatophyta</taxon>
        <taxon>Magnoliopsida</taxon>
        <taxon>eudicotyledons</taxon>
        <taxon>Gunneridae</taxon>
        <taxon>Pentapetalae</taxon>
        <taxon>asterids</taxon>
        <taxon>campanulids</taxon>
        <taxon>Asterales</taxon>
        <taxon>Asteraceae</taxon>
        <taxon>Asteroideae</taxon>
        <taxon>Anthemideae</taxon>
        <taxon>Anthemidinae</taxon>
        <taxon>Tanacetum</taxon>
    </lineage>
</organism>
<dbReference type="EMBL" id="BQNB010008663">
    <property type="protein sequence ID" value="GJS52553.1"/>
    <property type="molecule type" value="Genomic_DNA"/>
</dbReference>